<evidence type="ECO:0000313" key="3">
    <source>
        <dbReference type="Proteomes" id="UP001163293"/>
    </source>
</evidence>
<keyword evidence="3" id="KW-1185">Reference proteome</keyword>
<dbReference type="InterPro" id="IPR029058">
    <property type="entry name" value="AB_hydrolase_fold"/>
</dbReference>
<keyword evidence="2" id="KW-0378">Hydrolase</keyword>
<evidence type="ECO:0000259" key="1">
    <source>
        <dbReference type="Pfam" id="PF12146"/>
    </source>
</evidence>
<dbReference type="SUPFAM" id="SSF53474">
    <property type="entry name" value="alpha/beta-Hydrolases"/>
    <property type="match status" value="1"/>
</dbReference>
<proteinExistence type="predicted"/>
<dbReference type="PANTHER" id="PTHR43265">
    <property type="entry name" value="ESTERASE ESTD"/>
    <property type="match status" value="1"/>
</dbReference>
<dbReference type="InterPro" id="IPR022742">
    <property type="entry name" value="Hydrolase_4"/>
</dbReference>
<dbReference type="PANTHER" id="PTHR43265:SF1">
    <property type="entry name" value="ESTERASE ESTD"/>
    <property type="match status" value="1"/>
</dbReference>
<dbReference type="Gene3D" id="3.40.50.1820">
    <property type="entry name" value="alpha/beta hydrolase"/>
    <property type="match status" value="1"/>
</dbReference>
<dbReference type="Pfam" id="PF12146">
    <property type="entry name" value="Hydrolase_4"/>
    <property type="match status" value="1"/>
</dbReference>
<dbReference type="Proteomes" id="UP001163293">
    <property type="component" value="Chromosome"/>
</dbReference>
<dbReference type="InterPro" id="IPR053145">
    <property type="entry name" value="AB_hydrolase_Est10"/>
</dbReference>
<accession>A0AAX3ELK9</accession>
<dbReference type="EMBL" id="CP101185">
    <property type="protein sequence ID" value="UYV98805.1"/>
    <property type="molecule type" value="Genomic_DNA"/>
</dbReference>
<feature type="domain" description="Serine aminopeptidase S33" evidence="1">
    <location>
        <begin position="41"/>
        <end position="138"/>
    </location>
</feature>
<organism evidence="2 3">
    <name type="scientific">Paenarthrobacter ureafaciens</name>
    <dbReference type="NCBI Taxonomy" id="37931"/>
    <lineage>
        <taxon>Bacteria</taxon>
        <taxon>Bacillati</taxon>
        <taxon>Actinomycetota</taxon>
        <taxon>Actinomycetes</taxon>
        <taxon>Micrococcales</taxon>
        <taxon>Micrococcaceae</taxon>
        <taxon>Paenarthrobacter</taxon>
    </lineage>
</organism>
<sequence length="261" mass="28004">MSRPEKITFTGSTGDALAGIIDVPEGPVRGWGIYSHGLTLGKDSPAASRICKGLAEQGIGMLRFDNLGLGGSAGEWSAGSFSVKVADTILAAKFMREQGRGISLLVGHSFGGAAVLAVARDVPEANAVVTVGAPYEPRHVEHMFDAEIEAIRRDGSAVVDLGGRPMEIRRHFVEDVERADLRDCIRTLHRPLMVMHSPTDNTVGIDNASEIFRTARHPRSFVSLEGSEHLLTGKGQAARVARIIGAWADPYVELREEDPAS</sequence>
<name>A0AAX3ELK9_PAEUR</name>
<protein>
    <submittedName>
        <fullName evidence="2">Alpha/beta hydrolase</fullName>
    </submittedName>
</protein>
<dbReference type="GO" id="GO:0052689">
    <property type="term" value="F:carboxylic ester hydrolase activity"/>
    <property type="evidence" value="ECO:0007669"/>
    <property type="project" value="TreeGrafter"/>
</dbReference>
<dbReference type="RefSeq" id="WP_069694711.1">
    <property type="nucleotide sequence ID" value="NZ_CP101180.1"/>
</dbReference>
<gene>
    <name evidence="2" type="ORF">NL394_06210</name>
</gene>
<dbReference type="AlphaFoldDB" id="A0AAX3ELK9"/>
<reference evidence="2" key="1">
    <citation type="submission" date="2022-07" db="EMBL/GenBank/DDBJ databases">
        <authorList>
            <person name="Wu T."/>
        </authorList>
    </citation>
    <scope>NUCLEOTIDE SEQUENCE</scope>
    <source>
        <strain evidence="2">SD-1</strain>
    </source>
</reference>
<evidence type="ECO:0000313" key="2">
    <source>
        <dbReference type="EMBL" id="UYV98805.1"/>
    </source>
</evidence>